<protein>
    <submittedName>
        <fullName evidence="1">Uncharacterized protein</fullName>
    </submittedName>
</protein>
<name>A0A645BYQ1_9ZZZZ</name>
<accession>A0A645BYQ1</accession>
<comment type="caution">
    <text evidence="1">The sequence shown here is derived from an EMBL/GenBank/DDBJ whole genome shotgun (WGS) entry which is preliminary data.</text>
</comment>
<gene>
    <name evidence="1" type="ORF">SDC9_117611</name>
</gene>
<dbReference type="EMBL" id="VSSQ01023603">
    <property type="protein sequence ID" value="MPM70656.1"/>
    <property type="molecule type" value="Genomic_DNA"/>
</dbReference>
<dbReference type="AlphaFoldDB" id="A0A645BYQ1"/>
<reference evidence="1" key="1">
    <citation type="submission" date="2019-08" db="EMBL/GenBank/DDBJ databases">
        <authorList>
            <person name="Kucharzyk K."/>
            <person name="Murdoch R.W."/>
            <person name="Higgins S."/>
            <person name="Loffler F."/>
        </authorList>
    </citation>
    <scope>NUCLEOTIDE SEQUENCE</scope>
</reference>
<organism evidence="1">
    <name type="scientific">bioreactor metagenome</name>
    <dbReference type="NCBI Taxonomy" id="1076179"/>
    <lineage>
        <taxon>unclassified sequences</taxon>
        <taxon>metagenomes</taxon>
        <taxon>ecological metagenomes</taxon>
    </lineage>
</organism>
<evidence type="ECO:0000313" key="1">
    <source>
        <dbReference type="EMBL" id="MPM70656.1"/>
    </source>
</evidence>
<sequence length="86" mass="9970">MYRAKQQRIISEYAYEALIKAFSAKGWRKKGPGIYPIQEIPQRFNQLLHRAISEELISMSKGAYLANKSIDELRHERLLQDAAAYS</sequence>
<proteinExistence type="predicted"/>